<organism evidence="11 12">
    <name type="scientific">Porites evermanni</name>
    <dbReference type="NCBI Taxonomy" id="104178"/>
    <lineage>
        <taxon>Eukaryota</taxon>
        <taxon>Metazoa</taxon>
        <taxon>Cnidaria</taxon>
        <taxon>Anthozoa</taxon>
        <taxon>Hexacorallia</taxon>
        <taxon>Scleractinia</taxon>
        <taxon>Fungiina</taxon>
        <taxon>Poritidae</taxon>
        <taxon>Porites</taxon>
    </lineage>
</organism>
<dbReference type="InterPro" id="IPR050125">
    <property type="entry name" value="GPCR_opsins"/>
</dbReference>
<evidence type="ECO:0000313" key="12">
    <source>
        <dbReference type="Proteomes" id="UP001159427"/>
    </source>
</evidence>
<evidence type="ECO:0000256" key="7">
    <source>
        <dbReference type="ARBA" id="ARBA00023224"/>
    </source>
</evidence>
<keyword evidence="3 9" id="KW-1133">Transmembrane helix</keyword>
<dbReference type="EMBL" id="CALNXI010002664">
    <property type="protein sequence ID" value="CAH3189816.1"/>
    <property type="molecule type" value="Genomic_DNA"/>
</dbReference>
<name>A0ABN8SG21_9CNID</name>
<dbReference type="PROSITE" id="PS00237">
    <property type="entry name" value="G_PROTEIN_RECEP_F1_1"/>
    <property type="match status" value="1"/>
</dbReference>
<protein>
    <recommendedName>
        <fullName evidence="10">G-protein coupled receptors family 1 profile domain-containing protein</fullName>
    </recommendedName>
</protein>
<dbReference type="CDD" id="cd00637">
    <property type="entry name" value="7tm_classA_rhodopsin-like"/>
    <property type="match status" value="1"/>
</dbReference>
<evidence type="ECO:0000256" key="9">
    <source>
        <dbReference type="SAM" id="Phobius"/>
    </source>
</evidence>
<accession>A0ABN8SG21</accession>
<keyword evidence="6 8" id="KW-0675">Receptor</keyword>
<feature type="transmembrane region" description="Helical" evidence="9">
    <location>
        <begin position="129"/>
        <end position="149"/>
    </location>
</feature>
<dbReference type="PROSITE" id="PS50262">
    <property type="entry name" value="G_PROTEIN_RECEP_F1_2"/>
    <property type="match status" value="1"/>
</dbReference>
<feature type="domain" description="G-protein coupled receptors family 1 profile" evidence="10">
    <location>
        <begin position="28"/>
        <end position="277"/>
    </location>
</feature>
<dbReference type="SUPFAM" id="SSF81321">
    <property type="entry name" value="Family A G protein-coupled receptor-like"/>
    <property type="match status" value="1"/>
</dbReference>
<comment type="subcellular location">
    <subcellularLocation>
        <location evidence="1">Membrane</location>
        <topology evidence="1">Multi-pass membrane protein</topology>
    </subcellularLocation>
</comment>
<feature type="transmembrane region" description="Helical" evidence="9">
    <location>
        <begin position="49"/>
        <end position="69"/>
    </location>
</feature>
<feature type="transmembrane region" description="Helical" evidence="9">
    <location>
        <begin position="89"/>
        <end position="108"/>
    </location>
</feature>
<feature type="transmembrane region" description="Helical" evidence="9">
    <location>
        <begin position="174"/>
        <end position="197"/>
    </location>
</feature>
<keyword evidence="5 9" id="KW-0472">Membrane</keyword>
<evidence type="ECO:0000256" key="3">
    <source>
        <dbReference type="ARBA" id="ARBA00022989"/>
    </source>
</evidence>
<dbReference type="Gene3D" id="1.20.1070.10">
    <property type="entry name" value="Rhodopsin 7-helix transmembrane proteins"/>
    <property type="match status" value="1"/>
</dbReference>
<feature type="transmembrane region" description="Helical" evidence="9">
    <location>
        <begin position="224"/>
        <end position="246"/>
    </location>
</feature>
<evidence type="ECO:0000256" key="4">
    <source>
        <dbReference type="ARBA" id="ARBA00023040"/>
    </source>
</evidence>
<dbReference type="PANTHER" id="PTHR24240">
    <property type="entry name" value="OPSIN"/>
    <property type="match status" value="1"/>
</dbReference>
<dbReference type="InterPro" id="IPR000276">
    <property type="entry name" value="GPCR_Rhodpsn"/>
</dbReference>
<comment type="similarity">
    <text evidence="8">Belongs to the G-protein coupled receptor 1 family.</text>
</comment>
<reference evidence="11 12" key="1">
    <citation type="submission" date="2022-05" db="EMBL/GenBank/DDBJ databases">
        <authorList>
            <consortium name="Genoscope - CEA"/>
            <person name="William W."/>
        </authorList>
    </citation>
    <scope>NUCLEOTIDE SEQUENCE [LARGE SCALE GENOMIC DNA]</scope>
</reference>
<evidence type="ECO:0000256" key="5">
    <source>
        <dbReference type="ARBA" id="ARBA00023136"/>
    </source>
</evidence>
<keyword evidence="12" id="KW-1185">Reference proteome</keyword>
<evidence type="ECO:0000313" key="11">
    <source>
        <dbReference type="EMBL" id="CAH3189816.1"/>
    </source>
</evidence>
<feature type="transmembrane region" description="Helical" evidence="9">
    <location>
        <begin position="20"/>
        <end position="37"/>
    </location>
</feature>
<proteinExistence type="inferred from homology"/>
<keyword evidence="2 8" id="KW-0812">Transmembrane</keyword>
<feature type="transmembrane region" description="Helical" evidence="9">
    <location>
        <begin position="258"/>
        <end position="280"/>
    </location>
</feature>
<evidence type="ECO:0000256" key="2">
    <source>
        <dbReference type="ARBA" id="ARBA00022692"/>
    </source>
</evidence>
<evidence type="ECO:0000259" key="10">
    <source>
        <dbReference type="PROSITE" id="PS50262"/>
    </source>
</evidence>
<dbReference type="Proteomes" id="UP001159427">
    <property type="component" value="Unassembled WGS sequence"/>
</dbReference>
<keyword evidence="4 8" id="KW-0297">G-protein coupled receptor</keyword>
<dbReference type="InterPro" id="IPR017452">
    <property type="entry name" value="GPCR_Rhodpsn_7TM"/>
</dbReference>
<gene>
    <name evidence="11" type="ORF">PEVE_00019780</name>
</gene>
<evidence type="ECO:0000256" key="6">
    <source>
        <dbReference type="ARBA" id="ARBA00023170"/>
    </source>
</evidence>
<sequence>MSVPSRNVSLVIFESSTSAFLVLSAFLGNSLLLAALYKKPRLKSSTVLFIAALAVTDLLNACIPGLLFFSSLAFGKLPFGKFGCQISGFFLHFLTYASMSTMTLTAINRFFCVLKPRVYKCAFTNQRSLIYLASLWMFVAVVVIIPIAAEWSSFSFNPMMASCAMKFAKSEVELGYTTFIVFVFVVVCFSITTFCYVSVSRSIHQHNANVIVSLSAQEIRLTRALFVLVFTFAALWIPAFFAIVLMRLVFRASVPRGVALLIPYLISLSSALNPWIYGVMSPAVRDKMKKSLCKSSSVTVLFEPTKETILVRRCLGSRTENSARNTFHQELTSFNGSPSTNDHV</sequence>
<keyword evidence="7 8" id="KW-0807">Transducer</keyword>
<comment type="caution">
    <text evidence="11">The sequence shown here is derived from an EMBL/GenBank/DDBJ whole genome shotgun (WGS) entry which is preliminary data.</text>
</comment>
<evidence type="ECO:0000256" key="1">
    <source>
        <dbReference type="ARBA" id="ARBA00004141"/>
    </source>
</evidence>
<evidence type="ECO:0000256" key="8">
    <source>
        <dbReference type="RuleBase" id="RU000688"/>
    </source>
</evidence>
<dbReference type="PRINTS" id="PR00237">
    <property type="entry name" value="GPCRRHODOPSN"/>
</dbReference>
<dbReference type="Pfam" id="PF00001">
    <property type="entry name" value="7tm_1"/>
    <property type="match status" value="1"/>
</dbReference>